<evidence type="ECO:0000313" key="3">
    <source>
        <dbReference type="Proteomes" id="UP001529510"/>
    </source>
</evidence>
<dbReference type="AlphaFoldDB" id="A0ABD0PTD1"/>
<evidence type="ECO:0000313" key="2">
    <source>
        <dbReference type="EMBL" id="KAL0176676.1"/>
    </source>
</evidence>
<feature type="non-terminal residue" evidence="2">
    <location>
        <position position="1"/>
    </location>
</feature>
<feature type="compositionally biased region" description="Polar residues" evidence="1">
    <location>
        <begin position="307"/>
        <end position="324"/>
    </location>
</feature>
<organism evidence="2 3">
    <name type="scientific">Cirrhinus mrigala</name>
    <name type="common">Mrigala</name>
    <dbReference type="NCBI Taxonomy" id="683832"/>
    <lineage>
        <taxon>Eukaryota</taxon>
        <taxon>Metazoa</taxon>
        <taxon>Chordata</taxon>
        <taxon>Craniata</taxon>
        <taxon>Vertebrata</taxon>
        <taxon>Euteleostomi</taxon>
        <taxon>Actinopterygii</taxon>
        <taxon>Neopterygii</taxon>
        <taxon>Teleostei</taxon>
        <taxon>Ostariophysi</taxon>
        <taxon>Cypriniformes</taxon>
        <taxon>Cyprinidae</taxon>
        <taxon>Labeoninae</taxon>
        <taxon>Labeonini</taxon>
        <taxon>Cirrhinus</taxon>
    </lineage>
</organism>
<dbReference type="EMBL" id="JAMKFB020000014">
    <property type="protein sequence ID" value="KAL0176676.1"/>
    <property type="molecule type" value="Genomic_DNA"/>
</dbReference>
<dbReference type="Proteomes" id="UP001529510">
    <property type="component" value="Unassembled WGS sequence"/>
</dbReference>
<accession>A0ABD0PTD1</accession>
<gene>
    <name evidence="2" type="ORF">M9458_029006</name>
</gene>
<evidence type="ECO:0008006" key="4">
    <source>
        <dbReference type="Google" id="ProtNLM"/>
    </source>
</evidence>
<protein>
    <recommendedName>
        <fullName evidence="4">Retrotransposon gag domain-containing protein</fullName>
    </recommendedName>
</protein>
<sequence length="324" mass="35009">GQGPQTFCHHSEGLASGSIMLLKSPVTEYFAYQRSSGLPNMQPIITMDPALRLVQLCQDNRSIEEYVIDFCEMCYLVNFKESFLKDIFYFGLCKDISSRMPKHHHHWSLIRYIDFALLLGGSAFTVGITDEGPCDPPVFTKPESVHVMPTTQKPHRTTSATPRPAHVTSVAPGPAHVTSVAAGPAHAMLAVLGPAHIMAARPESRPVTADLPKSSQVTADLPESSQVTADLPESSQVTTDLPESSQGTAALLTDPLHDMIASTGPRQATAVLPEPHQVPSDFPKPRHVSADLLEPRHISADPPEPCQVSSQLPSHAEPTLSNLA</sequence>
<reference evidence="2 3" key="1">
    <citation type="submission" date="2024-05" db="EMBL/GenBank/DDBJ databases">
        <title>Genome sequencing and assembly of Indian major carp, Cirrhinus mrigala (Hamilton, 1822).</title>
        <authorList>
            <person name="Mohindra V."/>
            <person name="Chowdhury L.M."/>
            <person name="Lal K."/>
            <person name="Jena J.K."/>
        </authorList>
    </citation>
    <scope>NUCLEOTIDE SEQUENCE [LARGE SCALE GENOMIC DNA]</scope>
    <source>
        <strain evidence="2">CM1030</strain>
        <tissue evidence="2">Blood</tissue>
    </source>
</reference>
<keyword evidence="3" id="KW-1185">Reference proteome</keyword>
<feature type="region of interest" description="Disordered" evidence="1">
    <location>
        <begin position="274"/>
        <end position="324"/>
    </location>
</feature>
<proteinExistence type="predicted"/>
<name>A0ABD0PTD1_CIRMR</name>
<feature type="region of interest" description="Disordered" evidence="1">
    <location>
        <begin position="203"/>
        <end position="245"/>
    </location>
</feature>
<comment type="caution">
    <text evidence="2">The sequence shown here is derived from an EMBL/GenBank/DDBJ whole genome shotgun (WGS) entry which is preliminary data.</text>
</comment>
<evidence type="ECO:0000256" key="1">
    <source>
        <dbReference type="SAM" id="MobiDB-lite"/>
    </source>
</evidence>
<feature type="non-terminal residue" evidence="2">
    <location>
        <position position="324"/>
    </location>
</feature>
<feature type="compositionally biased region" description="Polar residues" evidence="1">
    <location>
        <begin position="213"/>
        <end position="245"/>
    </location>
</feature>